<comment type="caution">
    <text evidence="2">The sequence shown here is derived from an EMBL/GenBank/DDBJ whole genome shotgun (WGS) entry which is preliminary data.</text>
</comment>
<sequence>MRDTVDLLEAIGRDSTLRNASPDELARALEAAGASAGLREFAANGDGAELAKELGIEQMHVEHMSQTGGCEGDEDDPSHYPDDDQGEPQSDPDDDDNDPSK</sequence>
<dbReference type="RefSeq" id="WP_320550263.1">
    <property type="nucleotide sequence ID" value="NZ_JAQLOK010000002.1"/>
</dbReference>
<dbReference type="Proteomes" id="UP001528850">
    <property type="component" value="Unassembled WGS sequence"/>
</dbReference>
<accession>A0ABT6B8G6</accession>
<organism evidence="2 3">
    <name type="scientific">Luteibacter sahnii</name>
    <dbReference type="NCBI Taxonomy" id="3021977"/>
    <lineage>
        <taxon>Bacteria</taxon>
        <taxon>Pseudomonadati</taxon>
        <taxon>Pseudomonadota</taxon>
        <taxon>Gammaproteobacteria</taxon>
        <taxon>Lysobacterales</taxon>
        <taxon>Rhodanobacteraceae</taxon>
        <taxon>Luteibacter</taxon>
    </lineage>
</organism>
<evidence type="ECO:0008006" key="4">
    <source>
        <dbReference type="Google" id="ProtNLM"/>
    </source>
</evidence>
<gene>
    <name evidence="2" type="ORF">P3W24_05300</name>
</gene>
<keyword evidence="3" id="KW-1185">Reference proteome</keyword>
<reference evidence="2 3" key="1">
    <citation type="journal article" date="2024" name="Curr. Microbiol.">
        <title>Luteibacter sahnii sp. nov., A Novel Yellow-Colored Xanthomonadin Pigment Producing Probiotic Bacterium from Healthy Rice Seed Microbiome.</title>
        <authorList>
            <person name="Jaiswal G."/>
            <person name="Rana R."/>
            <person name="Nayak P.K."/>
            <person name="Chouhan R."/>
            <person name="Gandhi S.G."/>
            <person name="Patel H.K."/>
            <person name="Patil P.B."/>
        </authorList>
    </citation>
    <scope>NUCLEOTIDE SEQUENCE [LARGE SCALE GENOMIC DNA]</scope>
    <source>
        <strain evidence="2 3">PPL201</strain>
    </source>
</reference>
<feature type="region of interest" description="Disordered" evidence="1">
    <location>
        <begin position="61"/>
        <end position="101"/>
    </location>
</feature>
<protein>
    <recommendedName>
        <fullName evidence="4">Nif11 domain-containing protein</fullName>
    </recommendedName>
</protein>
<proteinExistence type="predicted"/>
<evidence type="ECO:0000313" key="2">
    <source>
        <dbReference type="EMBL" id="MDF4024379.1"/>
    </source>
</evidence>
<feature type="compositionally biased region" description="Acidic residues" evidence="1">
    <location>
        <begin position="83"/>
        <end position="101"/>
    </location>
</feature>
<name>A0ABT6B8G6_9GAMM</name>
<dbReference type="EMBL" id="JARJJS010000001">
    <property type="protein sequence ID" value="MDF4024379.1"/>
    <property type="molecule type" value="Genomic_DNA"/>
</dbReference>
<evidence type="ECO:0000256" key="1">
    <source>
        <dbReference type="SAM" id="MobiDB-lite"/>
    </source>
</evidence>
<evidence type="ECO:0000313" key="3">
    <source>
        <dbReference type="Proteomes" id="UP001528850"/>
    </source>
</evidence>